<organism evidence="3 4">
    <name type="scientific">Elysia crispata</name>
    <name type="common">lettuce slug</name>
    <dbReference type="NCBI Taxonomy" id="231223"/>
    <lineage>
        <taxon>Eukaryota</taxon>
        <taxon>Metazoa</taxon>
        <taxon>Spiralia</taxon>
        <taxon>Lophotrochozoa</taxon>
        <taxon>Mollusca</taxon>
        <taxon>Gastropoda</taxon>
        <taxon>Heterobranchia</taxon>
        <taxon>Euthyneura</taxon>
        <taxon>Panpulmonata</taxon>
        <taxon>Sacoglossa</taxon>
        <taxon>Placobranchoidea</taxon>
        <taxon>Plakobranchidae</taxon>
        <taxon>Elysia</taxon>
    </lineage>
</organism>
<gene>
    <name evidence="3" type="ORF">RRG08_039233</name>
</gene>
<evidence type="ECO:0000256" key="1">
    <source>
        <dbReference type="SAM" id="Phobius"/>
    </source>
</evidence>
<evidence type="ECO:0000313" key="4">
    <source>
        <dbReference type="Proteomes" id="UP001283361"/>
    </source>
</evidence>
<reference evidence="3" key="1">
    <citation type="journal article" date="2023" name="G3 (Bethesda)">
        <title>A reference genome for the long-term kleptoplast-retaining sea slug Elysia crispata morphotype clarki.</title>
        <authorList>
            <person name="Eastman K.E."/>
            <person name="Pendleton A.L."/>
            <person name="Shaikh M.A."/>
            <person name="Suttiyut T."/>
            <person name="Ogas R."/>
            <person name="Tomko P."/>
            <person name="Gavelis G."/>
            <person name="Widhalm J.R."/>
            <person name="Wisecaver J.H."/>
        </authorList>
    </citation>
    <scope>NUCLEOTIDE SEQUENCE</scope>
    <source>
        <strain evidence="3">ECLA1</strain>
    </source>
</reference>
<evidence type="ECO:0000313" key="3">
    <source>
        <dbReference type="EMBL" id="KAK3804312.1"/>
    </source>
</evidence>
<dbReference type="AlphaFoldDB" id="A0AAE1BGF9"/>
<comment type="caution">
    <text evidence="3">The sequence shown here is derived from an EMBL/GenBank/DDBJ whole genome shotgun (WGS) entry which is preliminary data.</text>
</comment>
<sequence length="380" mass="42328">MPQTVLLQTVIMAIFYGSAVGGGPSMFIQHSKDPNILFLGSMLVGRCSSCASSNTDLVWAYILNGRTVALEDMLITEQNITQELLAPHDLCGAGTKDNFSLTLEMEVTETVDKVQFACLSRKDLGRSCDDGSVFCQSSVEFNVEHGPSGPVTVKVMSTTSLDQLTVNSTVTVSCTACVEHDGHISWALRRNGVNEKVSKKAPFLLKMKETRNYSSNVCGGPWANSTIYLRMTQYLSGFRLVCFPFDFQNSRYVFPERDDLFNGTDVFTLSLRSLPKVVVDEFGGIIIIFWYLLGLMLLTMLAVLLLTSCSPGQTEQVSETEFERLKHLEIFWDMEPNETRFSTQSEYAWHGIIRPSHAHVTSLIHPEDLDRIKQGTVTSV</sequence>
<protein>
    <submittedName>
        <fullName evidence="3">Uncharacterized protein</fullName>
    </submittedName>
</protein>
<evidence type="ECO:0000256" key="2">
    <source>
        <dbReference type="SAM" id="SignalP"/>
    </source>
</evidence>
<name>A0AAE1BGF9_9GAST</name>
<feature type="chain" id="PRO_5042264322" evidence="2">
    <location>
        <begin position="22"/>
        <end position="380"/>
    </location>
</feature>
<feature type="transmembrane region" description="Helical" evidence="1">
    <location>
        <begin position="282"/>
        <end position="306"/>
    </location>
</feature>
<keyword evidence="1" id="KW-0472">Membrane</keyword>
<keyword evidence="1" id="KW-0812">Transmembrane</keyword>
<feature type="signal peptide" evidence="2">
    <location>
        <begin position="1"/>
        <end position="21"/>
    </location>
</feature>
<accession>A0AAE1BGF9</accession>
<dbReference type="Proteomes" id="UP001283361">
    <property type="component" value="Unassembled WGS sequence"/>
</dbReference>
<proteinExistence type="predicted"/>
<dbReference type="EMBL" id="JAWDGP010000027">
    <property type="protein sequence ID" value="KAK3804312.1"/>
    <property type="molecule type" value="Genomic_DNA"/>
</dbReference>
<keyword evidence="2" id="KW-0732">Signal</keyword>
<keyword evidence="1" id="KW-1133">Transmembrane helix</keyword>
<keyword evidence="4" id="KW-1185">Reference proteome</keyword>